<dbReference type="InterPro" id="IPR036871">
    <property type="entry name" value="PX_dom_sf"/>
</dbReference>
<dbReference type="CDD" id="cd06866">
    <property type="entry name" value="PX_SNX8_Mvp1p_like"/>
    <property type="match status" value="1"/>
</dbReference>
<accession>M9MES3</accession>
<dbReference type="InterPro" id="IPR028662">
    <property type="entry name" value="SNX8/Mvp1"/>
</dbReference>
<dbReference type="Pfam" id="PF19566">
    <property type="entry name" value="Snx8_BAR_dom"/>
    <property type="match status" value="1"/>
</dbReference>
<keyword evidence="5" id="KW-0813">Transport</keyword>
<dbReference type="OrthoDB" id="10064318at2759"/>
<dbReference type="GO" id="GO:0016020">
    <property type="term" value="C:membrane"/>
    <property type="evidence" value="ECO:0007669"/>
    <property type="project" value="UniProtKB-SubCell"/>
</dbReference>
<dbReference type="STRING" id="1151754.M9MES3"/>
<keyword evidence="7" id="KW-0653">Protein transport</keyword>
<dbReference type="CDD" id="cd07597">
    <property type="entry name" value="BAR_SNX8"/>
    <property type="match status" value="1"/>
</dbReference>
<evidence type="ECO:0000259" key="11">
    <source>
        <dbReference type="PROSITE" id="PS50195"/>
    </source>
</evidence>
<dbReference type="SMART" id="SM00312">
    <property type="entry name" value="PX"/>
    <property type="match status" value="1"/>
</dbReference>
<dbReference type="Proteomes" id="UP000011976">
    <property type="component" value="Unassembled WGS sequence"/>
</dbReference>
<dbReference type="GO" id="GO:0042147">
    <property type="term" value="P:retrograde transport, endosome to Golgi"/>
    <property type="evidence" value="ECO:0007669"/>
    <property type="project" value="InterPro"/>
</dbReference>
<feature type="region of interest" description="Disordered" evidence="10">
    <location>
        <begin position="393"/>
        <end position="439"/>
    </location>
</feature>
<keyword evidence="8" id="KW-0472">Membrane</keyword>
<comment type="subcellular location">
    <subcellularLocation>
        <location evidence="2">Cytoplasm</location>
    </subcellularLocation>
    <subcellularLocation>
        <location evidence="1">Membrane</location>
        <topology evidence="1">Peripheral membrane protein</topology>
        <orientation evidence="1">Cytoplasmic side</orientation>
    </subcellularLocation>
</comment>
<evidence type="ECO:0000313" key="13">
    <source>
        <dbReference type="Proteomes" id="UP000011976"/>
    </source>
</evidence>
<dbReference type="PANTHER" id="PTHR47554">
    <property type="entry name" value="SORTING NEXIN MVP1"/>
    <property type="match status" value="1"/>
</dbReference>
<comment type="similarity">
    <text evidence="3">Belongs to the sorting nexin family.</text>
</comment>
<sequence>MQDSLHVSLGHRPERRAQRSALRPSHRSSWHVRISPDRQIDKAGPSHSAEPRTHTSKLGLLAAEASLTPLHSHPYRPASILASALVLVLASCLKAPEQWCARAYLRRSRKLKHPSQLGVAYLQAQHCWSSTVNTSWQHAPKAAMYRQDRPFTWGGAQAGSSYLDANSPSMESSTFGFEPSVPDAYRQAWNVIVTGSPSDSFSVPIDADVPLGSLHSFLGSAAKLGPGSVEQIVTIACKGSRCSRTDFYLALGLLHQMQQGDELDVQAAQQRLNAGTLGVPTLHLAEHASGARNSHTFPPAAAPSGFGRSDPRPAGPMREMSDPWNPSGNSSLNGNDHRSTPNHVYDGMPNQHDAGMSYDSAFRGGFAANGSSGVDRTRSTLADPRRSQQLYTHAEDAPNAFLAADQSRRNPTARQERPFSYMSDTAETNAADATEDPSAELPEDVVAVRLRSELEGFIIKHNVYVVTSSLRKSSVTRRYSDWLWLAECLVKRYPFRCLPVLPPKRIAMPIAGRHLSADDLFIERRRRGLERYLRMLTCHPMLRSDKLVEVFFTEPRSIAEWKSSAPALFLDEEGLVKIVDEAERMSIPEDLELKLTQQRKAIPELLERWTAMVALFERIVKRNDAAAADTSRLNFSLLSVIETSAKRWRPGSDNSQRTEEVMTTTAGILQEHSDLTASRVTAVSLSTLEGLKAQRDLIVSFRDLVARIDRQMVDPIDMLKKRIEATQRKLTTLATAPGPAASTEQEQSTLSAQVKQDTLSIQKYLNRRIHAKKTIWEELIWFHHRFKAVEHDLHKFVRDETYFLANLTRTWETAEMKMKMIR</sequence>
<evidence type="ECO:0000256" key="7">
    <source>
        <dbReference type="ARBA" id="ARBA00022927"/>
    </source>
</evidence>
<dbReference type="SUPFAM" id="SSF64268">
    <property type="entry name" value="PX domain"/>
    <property type="match status" value="1"/>
</dbReference>
<dbReference type="Gene3D" id="3.30.1520.10">
    <property type="entry name" value="Phox-like domain"/>
    <property type="match status" value="1"/>
</dbReference>
<dbReference type="GO" id="GO:0005829">
    <property type="term" value="C:cytosol"/>
    <property type="evidence" value="ECO:0007669"/>
    <property type="project" value="GOC"/>
</dbReference>
<dbReference type="AlphaFoldDB" id="M9MES3"/>
<dbReference type="FunFam" id="3.30.1520.10:FF:000042">
    <property type="entry name" value="Sorting nexin mvp1"/>
    <property type="match status" value="1"/>
</dbReference>
<dbReference type="InterPro" id="IPR035704">
    <property type="entry name" value="SNX8/Mvp1_PX"/>
</dbReference>
<dbReference type="GO" id="GO:0032266">
    <property type="term" value="F:phosphatidylinositol-3-phosphate binding"/>
    <property type="evidence" value="ECO:0007669"/>
    <property type="project" value="TreeGrafter"/>
</dbReference>
<dbReference type="PROSITE" id="PS50195">
    <property type="entry name" value="PX"/>
    <property type="match status" value="1"/>
</dbReference>
<reference evidence="13" key="1">
    <citation type="journal article" date="2013" name="Genome Announc.">
        <title>Genome sequence of the basidiomycetous yeast Pseudozyma antarctica T-34, a producer of the glycolipid biosurfactants mannosylerythritol lipids.</title>
        <authorList>
            <person name="Morita T."/>
            <person name="Koike H."/>
            <person name="Koyama Y."/>
            <person name="Hagiwara H."/>
            <person name="Ito E."/>
            <person name="Fukuoka T."/>
            <person name="Imura T."/>
            <person name="Machida M."/>
            <person name="Kitamoto D."/>
        </authorList>
    </citation>
    <scope>NUCLEOTIDE SEQUENCE [LARGE SCALE GENOMIC DNA]</scope>
    <source>
        <strain evidence="13">T-34</strain>
    </source>
</reference>
<evidence type="ECO:0000256" key="10">
    <source>
        <dbReference type="SAM" id="MobiDB-lite"/>
    </source>
</evidence>
<evidence type="ECO:0000256" key="2">
    <source>
        <dbReference type="ARBA" id="ARBA00004496"/>
    </source>
</evidence>
<dbReference type="InterPro" id="IPR045734">
    <property type="entry name" value="Snx8_BAR_dom"/>
</dbReference>
<dbReference type="EMBL" id="DF196775">
    <property type="protein sequence ID" value="GAC73722.1"/>
    <property type="molecule type" value="Genomic_DNA"/>
</dbReference>
<organism evidence="12 13">
    <name type="scientific">Pseudozyma antarctica (strain T-34)</name>
    <name type="common">Yeast</name>
    <name type="synonym">Candida antarctica</name>
    <dbReference type="NCBI Taxonomy" id="1151754"/>
    <lineage>
        <taxon>Eukaryota</taxon>
        <taxon>Fungi</taxon>
        <taxon>Dikarya</taxon>
        <taxon>Basidiomycota</taxon>
        <taxon>Ustilaginomycotina</taxon>
        <taxon>Ustilaginomycetes</taxon>
        <taxon>Ustilaginales</taxon>
        <taxon>Ustilaginaceae</taxon>
        <taxon>Moesziomyces</taxon>
    </lineage>
</organism>
<dbReference type="PANTHER" id="PTHR47554:SF1">
    <property type="entry name" value="SORTING NEXIN MVP1"/>
    <property type="match status" value="1"/>
</dbReference>
<evidence type="ECO:0000256" key="6">
    <source>
        <dbReference type="ARBA" id="ARBA00022490"/>
    </source>
</evidence>
<dbReference type="GO" id="GO:0005768">
    <property type="term" value="C:endosome"/>
    <property type="evidence" value="ECO:0007669"/>
    <property type="project" value="TreeGrafter"/>
</dbReference>
<feature type="compositionally biased region" description="Polar residues" evidence="10">
    <location>
        <begin position="324"/>
        <end position="334"/>
    </location>
</feature>
<dbReference type="InterPro" id="IPR001683">
    <property type="entry name" value="PX_dom"/>
</dbReference>
<feature type="domain" description="PX" evidence="11">
    <location>
        <begin position="442"/>
        <end position="558"/>
    </location>
</feature>
<evidence type="ECO:0000256" key="9">
    <source>
        <dbReference type="ARBA" id="ARBA00072009"/>
    </source>
</evidence>
<evidence type="ECO:0000256" key="8">
    <source>
        <dbReference type="ARBA" id="ARBA00023136"/>
    </source>
</evidence>
<evidence type="ECO:0000313" key="12">
    <source>
        <dbReference type="EMBL" id="GAC73722.1"/>
    </source>
</evidence>
<evidence type="ECO:0000256" key="3">
    <source>
        <dbReference type="ARBA" id="ARBA00010883"/>
    </source>
</evidence>
<name>M9MES3_PSEA3</name>
<proteinExistence type="inferred from homology"/>
<gene>
    <name evidence="12" type="ORF">PANT_9d00237</name>
</gene>
<evidence type="ECO:0000256" key="1">
    <source>
        <dbReference type="ARBA" id="ARBA00004287"/>
    </source>
</evidence>
<dbReference type="Pfam" id="PF00787">
    <property type="entry name" value="PX"/>
    <property type="match status" value="1"/>
</dbReference>
<evidence type="ECO:0000256" key="5">
    <source>
        <dbReference type="ARBA" id="ARBA00022448"/>
    </source>
</evidence>
<protein>
    <recommendedName>
        <fullName evidence="4">Sorting nexin MVP1</fullName>
    </recommendedName>
    <alternativeName>
        <fullName evidence="9">Sorting nexin mvp1</fullName>
    </alternativeName>
</protein>
<feature type="region of interest" description="Disordered" evidence="10">
    <location>
        <begin position="288"/>
        <end position="345"/>
    </location>
</feature>
<feature type="region of interest" description="Disordered" evidence="10">
    <location>
        <begin position="1"/>
        <end position="54"/>
    </location>
</feature>
<keyword evidence="6" id="KW-0963">Cytoplasm</keyword>
<evidence type="ECO:0000256" key="4">
    <source>
        <dbReference type="ARBA" id="ARBA00014268"/>
    </source>
</evidence>
<dbReference type="GO" id="GO:0006623">
    <property type="term" value="P:protein targeting to vacuole"/>
    <property type="evidence" value="ECO:0007669"/>
    <property type="project" value="TreeGrafter"/>
</dbReference>